<accession>A0ABU5H916</accession>
<protein>
    <submittedName>
        <fullName evidence="2">DUF4384 domain-containing protein</fullName>
    </submittedName>
</protein>
<dbReference type="InterPro" id="IPR041916">
    <property type="entry name" value="Anti_sigma_zinc_sf"/>
</dbReference>
<evidence type="ECO:0000256" key="1">
    <source>
        <dbReference type="SAM" id="Phobius"/>
    </source>
</evidence>
<keyword evidence="3" id="KW-1185">Reference proteome</keyword>
<keyword evidence="1" id="KW-0472">Membrane</keyword>
<reference evidence="2 3" key="1">
    <citation type="submission" date="2023-12" db="EMBL/GenBank/DDBJ databases">
        <title>the genome sequence of Hyalangium sp. s54d21.</title>
        <authorList>
            <person name="Zhang X."/>
        </authorList>
    </citation>
    <scope>NUCLEOTIDE SEQUENCE [LARGE SCALE GENOMIC DNA]</scope>
    <source>
        <strain evidence="3">s54d21</strain>
    </source>
</reference>
<dbReference type="RefSeq" id="WP_321548518.1">
    <property type="nucleotide sequence ID" value="NZ_JAXIVS010000009.1"/>
</dbReference>
<proteinExistence type="predicted"/>
<keyword evidence="1" id="KW-1133">Transmembrane helix</keyword>
<dbReference type="Gene3D" id="1.10.10.1320">
    <property type="entry name" value="Anti-sigma factor, zinc-finger domain"/>
    <property type="match status" value="1"/>
</dbReference>
<sequence length="261" mass="27700">MSTQQPEHPSEWTLRRLHAGELSTAEATRARTHAAECEQCGAVLRDAEGAQRQFEADIPFERFEAGVNRAVEKAEKQQKSSRAAVVRWAGPVVAIAAAVLVVVAARPLLDSGTVPGVRTKGGATAELRIGGGEGPQRVAQVDAPETLNRGERVRLGYTPAERKYVLALSVDASGEVTPLYPETGQSLPVEPGAGPHWLPGSLEFTGLGAERVVVLLSDTPVTVAQASEAARWSFAASGNSVATMDPLEVDGDQTHWVLLKL</sequence>
<evidence type="ECO:0000313" key="3">
    <source>
        <dbReference type="Proteomes" id="UP001291309"/>
    </source>
</evidence>
<keyword evidence="1" id="KW-0812">Transmembrane</keyword>
<evidence type="ECO:0000313" key="2">
    <source>
        <dbReference type="EMBL" id="MDY7229796.1"/>
    </source>
</evidence>
<organism evidence="2 3">
    <name type="scientific">Hyalangium rubrum</name>
    <dbReference type="NCBI Taxonomy" id="3103134"/>
    <lineage>
        <taxon>Bacteria</taxon>
        <taxon>Pseudomonadati</taxon>
        <taxon>Myxococcota</taxon>
        <taxon>Myxococcia</taxon>
        <taxon>Myxococcales</taxon>
        <taxon>Cystobacterineae</taxon>
        <taxon>Archangiaceae</taxon>
        <taxon>Hyalangium</taxon>
    </lineage>
</organism>
<dbReference type="EMBL" id="JAXIVS010000009">
    <property type="protein sequence ID" value="MDY7229796.1"/>
    <property type="molecule type" value="Genomic_DNA"/>
</dbReference>
<name>A0ABU5H916_9BACT</name>
<feature type="transmembrane region" description="Helical" evidence="1">
    <location>
        <begin position="85"/>
        <end position="105"/>
    </location>
</feature>
<comment type="caution">
    <text evidence="2">The sequence shown here is derived from an EMBL/GenBank/DDBJ whole genome shotgun (WGS) entry which is preliminary data.</text>
</comment>
<gene>
    <name evidence="2" type="ORF">SYV04_25610</name>
</gene>
<dbReference type="Proteomes" id="UP001291309">
    <property type="component" value="Unassembled WGS sequence"/>
</dbReference>